<gene>
    <name evidence="2" type="ORF">A6770_06680</name>
</gene>
<feature type="transmembrane region" description="Helical" evidence="1">
    <location>
        <begin position="60"/>
        <end position="79"/>
    </location>
</feature>
<feature type="transmembrane region" description="Helical" evidence="1">
    <location>
        <begin position="31"/>
        <end position="48"/>
    </location>
</feature>
<proteinExistence type="predicted"/>
<sequence length="421" mass="47693">MIEIYRDLLIVTCIGLLSWGIIRIERIYQYPFFMGSMFTSFILPQAFALIDQPGILTPKAVENVLFVSFLCAAACWIGYASKPNRKWLAKLNIVIDERKLFQAGIALMIQGLFFNFLLSRTTLQLAETGGTWQGPSTIYLFFSQVINIAFGLFLLQSLKHPKIINLICTAISGWPLLSTVLGGRRQPMMTLIVIIGFSLWLVYRFLPPRLVIIAAIFLMTVLLPVFGAIRGDFWNLVLTGNWEKVFSLVQDVFETQQKGEILELRNAAVFIDASDKTGMYGYGTGWWDSIVFQYVPGQIVGYDFKRSLQFNLITQETLEKLYGYTIPNGSTTTGIGDSFTEFSYLGCLTFAMIGYIFKHLWISAVYQKSIFSMLLYMGLISPAMVGLTHGIGRFVQEAIFQVSFVILVAYYSRAKYKSQYI</sequence>
<feature type="transmembrane region" description="Helical" evidence="1">
    <location>
        <begin position="398"/>
        <end position="414"/>
    </location>
</feature>
<organism evidence="2 3">
    <name type="scientific">Nostoc minutum NIES-26</name>
    <dbReference type="NCBI Taxonomy" id="1844469"/>
    <lineage>
        <taxon>Bacteria</taxon>
        <taxon>Bacillati</taxon>
        <taxon>Cyanobacteriota</taxon>
        <taxon>Cyanophyceae</taxon>
        <taxon>Nostocales</taxon>
        <taxon>Nostocaceae</taxon>
        <taxon>Nostoc</taxon>
    </lineage>
</organism>
<dbReference type="EMBL" id="LXQD01000350">
    <property type="protein sequence ID" value="RCJ18254.1"/>
    <property type="molecule type" value="Genomic_DNA"/>
</dbReference>
<dbReference type="Proteomes" id="UP000252107">
    <property type="component" value="Unassembled WGS sequence"/>
</dbReference>
<evidence type="ECO:0000313" key="2">
    <source>
        <dbReference type="EMBL" id="RCJ18254.1"/>
    </source>
</evidence>
<feature type="transmembrane region" description="Helical" evidence="1">
    <location>
        <begin position="373"/>
        <end position="392"/>
    </location>
</feature>
<feature type="transmembrane region" description="Helical" evidence="1">
    <location>
        <begin position="100"/>
        <end position="118"/>
    </location>
</feature>
<accession>A0A367Q4L2</accession>
<feature type="transmembrane region" description="Helical" evidence="1">
    <location>
        <begin position="342"/>
        <end position="361"/>
    </location>
</feature>
<evidence type="ECO:0000313" key="3">
    <source>
        <dbReference type="Proteomes" id="UP000252107"/>
    </source>
</evidence>
<feature type="transmembrane region" description="Helical" evidence="1">
    <location>
        <begin position="138"/>
        <end position="156"/>
    </location>
</feature>
<keyword evidence="1" id="KW-0812">Transmembrane</keyword>
<evidence type="ECO:0008006" key="4">
    <source>
        <dbReference type="Google" id="ProtNLM"/>
    </source>
</evidence>
<evidence type="ECO:0000256" key="1">
    <source>
        <dbReference type="SAM" id="Phobius"/>
    </source>
</evidence>
<feature type="transmembrane region" description="Helical" evidence="1">
    <location>
        <begin position="6"/>
        <end position="24"/>
    </location>
</feature>
<keyword evidence="3" id="KW-1185">Reference proteome</keyword>
<dbReference type="AlphaFoldDB" id="A0A367Q4L2"/>
<feature type="transmembrane region" description="Helical" evidence="1">
    <location>
        <begin position="187"/>
        <end position="203"/>
    </location>
</feature>
<protein>
    <recommendedName>
        <fullName evidence="4">Oligosaccharide repeat unit polymerase</fullName>
    </recommendedName>
</protein>
<keyword evidence="1" id="KW-0472">Membrane</keyword>
<comment type="caution">
    <text evidence="2">The sequence shown here is derived from an EMBL/GenBank/DDBJ whole genome shotgun (WGS) entry which is preliminary data.</text>
</comment>
<feature type="transmembrane region" description="Helical" evidence="1">
    <location>
        <begin position="163"/>
        <end position="181"/>
    </location>
</feature>
<keyword evidence="1" id="KW-1133">Transmembrane helix</keyword>
<name>A0A367Q4L2_9NOSO</name>
<reference evidence="2" key="1">
    <citation type="submission" date="2016-04" db="EMBL/GenBank/DDBJ databases">
        <authorList>
            <person name="Tabuchi Yagui T.R."/>
        </authorList>
    </citation>
    <scope>NUCLEOTIDE SEQUENCE [LARGE SCALE GENOMIC DNA]</scope>
    <source>
        <strain evidence="2">NIES-26</strain>
    </source>
</reference>
<feature type="transmembrane region" description="Helical" evidence="1">
    <location>
        <begin position="210"/>
        <end position="229"/>
    </location>
</feature>